<protein>
    <submittedName>
        <fullName evidence="8">ABC-2 type transport system permease protein</fullName>
    </submittedName>
</protein>
<dbReference type="GO" id="GO:0005886">
    <property type="term" value="C:plasma membrane"/>
    <property type="evidence" value="ECO:0007669"/>
    <property type="project" value="UniProtKB-SubCell"/>
</dbReference>
<evidence type="ECO:0000313" key="8">
    <source>
        <dbReference type="EMBL" id="PZX64685.1"/>
    </source>
</evidence>
<evidence type="ECO:0000256" key="5">
    <source>
        <dbReference type="ARBA" id="ARBA00023136"/>
    </source>
</evidence>
<dbReference type="Proteomes" id="UP000249720">
    <property type="component" value="Unassembled WGS sequence"/>
</dbReference>
<proteinExistence type="predicted"/>
<dbReference type="Pfam" id="PF12698">
    <property type="entry name" value="ABC2_membrane_3"/>
    <property type="match status" value="1"/>
</dbReference>
<dbReference type="EMBL" id="QKZV01000002">
    <property type="protein sequence ID" value="PZX64685.1"/>
    <property type="molecule type" value="Genomic_DNA"/>
</dbReference>
<dbReference type="PANTHER" id="PTHR30294:SF29">
    <property type="entry name" value="MULTIDRUG ABC TRANSPORTER PERMEASE YBHS-RELATED"/>
    <property type="match status" value="1"/>
</dbReference>
<accession>A0A2W7SNZ6</accession>
<feature type="transmembrane region" description="Helical" evidence="6">
    <location>
        <begin position="21"/>
        <end position="44"/>
    </location>
</feature>
<keyword evidence="3 6" id="KW-0812">Transmembrane</keyword>
<reference evidence="8 9" key="1">
    <citation type="submission" date="2018-06" db="EMBL/GenBank/DDBJ databases">
        <title>Genomic Encyclopedia of Archaeal and Bacterial Type Strains, Phase II (KMG-II): from individual species to whole genera.</title>
        <authorList>
            <person name="Goeker M."/>
        </authorList>
    </citation>
    <scope>NUCLEOTIDE SEQUENCE [LARGE SCALE GENOMIC DNA]</scope>
    <source>
        <strain evidence="8 9">DSM 23241</strain>
    </source>
</reference>
<sequence length="443" mass="49476">MSKTFLIARREFLTRVQKKTFLLTTILLPLLIFGFYALIIYFSVKTGDHIQIAIVDNAKLMTNINDKQNGDIHFNVVQNVTTSELDNLIQKKQITGYIVIPENYNIMGFDTLSLKSDKSIGILTRDKIQRKFSELLEEKRLMALNLNKKQIDSIQNANTLQFTSLQGEKDSNAKAGISYGVGYFSGFLIYIILFIYGTMVMRGVMEEKMNRIAEVIISSVKPFKLMMGKITGIGAVGLMQFIIWIVLVLILTMLLPLFFPQLAQQTNNLPMQPGAMQAAESVKNSGELQGIMSALSTINFPLLIGTFIFYFLGGYLLYASLFAAVGSAVNEDPQDAQSLLLPITMPIIFAMVIMTKAVNDPNSSIAVFGSLFPLTSPIVMMARIAHGIPNGVPLWQLLVSMALLIGGFLATTWLAAKIYRVGILMYGKKPTWKEMWKWAFLKN</sequence>
<dbReference type="InterPro" id="IPR051449">
    <property type="entry name" value="ABC-2_transporter_component"/>
</dbReference>
<feature type="transmembrane region" description="Helical" evidence="6">
    <location>
        <begin position="364"/>
        <end position="382"/>
    </location>
</feature>
<dbReference type="PANTHER" id="PTHR30294">
    <property type="entry name" value="MEMBRANE COMPONENT OF ABC TRANSPORTER YHHJ-RELATED"/>
    <property type="match status" value="1"/>
</dbReference>
<dbReference type="Gene3D" id="3.40.190.10">
    <property type="entry name" value="Periplasmic binding protein-like II"/>
    <property type="match status" value="1"/>
</dbReference>
<evidence type="ECO:0000313" key="9">
    <source>
        <dbReference type="Proteomes" id="UP000249720"/>
    </source>
</evidence>
<comment type="caution">
    <text evidence="8">The sequence shown here is derived from an EMBL/GenBank/DDBJ whole genome shotgun (WGS) entry which is preliminary data.</text>
</comment>
<evidence type="ECO:0000259" key="7">
    <source>
        <dbReference type="Pfam" id="PF12698"/>
    </source>
</evidence>
<organism evidence="8 9">
    <name type="scientific">Hydrotalea sandarakina</name>
    <dbReference type="NCBI Taxonomy" id="1004304"/>
    <lineage>
        <taxon>Bacteria</taxon>
        <taxon>Pseudomonadati</taxon>
        <taxon>Bacteroidota</taxon>
        <taxon>Chitinophagia</taxon>
        <taxon>Chitinophagales</taxon>
        <taxon>Chitinophagaceae</taxon>
        <taxon>Hydrotalea</taxon>
    </lineage>
</organism>
<evidence type="ECO:0000256" key="2">
    <source>
        <dbReference type="ARBA" id="ARBA00022475"/>
    </source>
</evidence>
<feature type="transmembrane region" description="Helical" evidence="6">
    <location>
        <begin position="233"/>
        <end position="259"/>
    </location>
</feature>
<dbReference type="GO" id="GO:0140359">
    <property type="term" value="F:ABC-type transporter activity"/>
    <property type="evidence" value="ECO:0007669"/>
    <property type="project" value="InterPro"/>
</dbReference>
<keyword evidence="5 6" id="KW-0472">Membrane</keyword>
<feature type="transmembrane region" description="Helical" evidence="6">
    <location>
        <begin position="181"/>
        <end position="201"/>
    </location>
</feature>
<gene>
    <name evidence="8" type="ORF">LX80_00885</name>
</gene>
<evidence type="ECO:0000256" key="6">
    <source>
        <dbReference type="SAM" id="Phobius"/>
    </source>
</evidence>
<name>A0A2W7SNZ6_9BACT</name>
<feature type="transmembrane region" description="Helical" evidence="6">
    <location>
        <begin position="394"/>
        <end position="416"/>
    </location>
</feature>
<feature type="transmembrane region" description="Helical" evidence="6">
    <location>
        <begin position="302"/>
        <end position="327"/>
    </location>
</feature>
<evidence type="ECO:0000256" key="1">
    <source>
        <dbReference type="ARBA" id="ARBA00004651"/>
    </source>
</evidence>
<feature type="transmembrane region" description="Helical" evidence="6">
    <location>
        <begin position="339"/>
        <end position="358"/>
    </location>
</feature>
<keyword evidence="4 6" id="KW-1133">Transmembrane helix</keyword>
<keyword evidence="9" id="KW-1185">Reference proteome</keyword>
<keyword evidence="2" id="KW-1003">Cell membrane</keyword>
<dbReference type="SUPFAM" id="SSF53850">
    <property type="entry name" value="Periplasmic binding protein-like II"/>
    <property type="match status" value="1"/>
</dbReference>
<feature type="domain" description="ABC-2 type transporter transmembrane" evidence="7">
    <location>
        <begin position="19"/>
        <end position="416"/>
    </location>
</feature>
<dbReference type="AlphaFoldDB" id="A0A2W7SNZ6"/>
<dbReference type="OrthoDB" id="9768837at2"/>
<evidence type="ECO:0000256" key="4">
    <source>
        <dbReference type="ARBA" id="ARBA00022989"/>
    </source>
</evidence>
<dbReference type="RefSeq" id="WP_111293839.1">
    <property type="nucleotide sequence ID" value="NZ_QKZV01000002.1"/>
</dbReference>
<evidence type="ECO:0000256" key="3">
    <source>
        <dbReference type="ARBA" id="ARBA00022692"/>
    </source>
</evidence>
<comment type="subcellular location">
    <subcellularLocation>
        <location evidence="1">Cell membrane</location>
        <topology evidence="1">Multi-pass membrane protein</topology>
    </subcellularLocation>
</comment>
<dbReference type="InterPro" id="IPR013525">
    <property type="entry name" value="ABC2_TM"/>
</dbReference>